<dbReference type="InterPro" id="IPR032781">
    <property type="entry name" value="ABC_tran_Xtn"/>
</dbReference>
<evidence type="ECO:0000256" key="1">
    <source>
        <dbReference type="ARBA" id="ARBA00022737"/>
    </source>
</evidence>
<dbReference type="GO" id="GO:0016887">
    <property type="term" value="F:ATP hydrolysis activity"/>
    <property type="evidence" value="ECO:0007669"/>
    <property type="project" value="InterPro"/>
</dbReference>
<comment type="similarity">
    <text evidence="4">Belongs to the ABC transporter superfamily. ABCF family. YbiT subfamily.</text>
</comment>
<comment type="caution">
    <text evidence="7">The sequence shown here is derived from an EMBL/GenBank/DDBJ whole genome shotgun (WGS) entry which is preliminary data.</text>
</comment>
<dbReference type="PANTHER" id="PTHR42855:SF2">
    <property type="entry name" value="DRUG RESISTANCE ABC TRANSPORTER,ATP-BINDING PROTEIN"/>
    <property type="match status" value="1"/>
</dbReference>
<proteinExistence type="inferred from homology"/>
<dbReference type="Gene3D" id="3.40.50.300">
    <property type="entry name" value="P-loop containing nucleotide triphosphate hydrolases"/>
    <property type="match status" value="2"/>
</dbReference>
<accession>A0A7X0TUS2</accession>
<reference evidence="7 8" key="1">
    <citation type="submission" date="2020-08" db="EMBL/GenBank/DDBJ databases">
        <title>Genomic Encyclopedia of Type Strains, Phase IV (KMG-IV): sequencing the most valuable type-strain genomes for metagenomic binning, comparative biology and taxonomic classification.</title>
        <authorList>
            <person name="Goeker M."/>
        </authorList>
    </citation>
    <scope>NUCLEOTIDE SEQUENCE [LARGE SCALE GENOMIC DNA]</scope>
    <source>
        <strain evidence="7 8">DSM 26287</strain>
    </source>
</reference>
<dbReference type="SMART" id="SM00382">
    <property type="entry name" value="AAA"/>
    <property type="match status" value="2"/>
</dbReference>
<evidence type="ECO:0000313" key="7">
    <source>
        <dbReference type="EMBL" id="MBB6544380.1"/>
    </source>
</evidence>
<evidence type="ECO:0000256" key="5">
    <source>
        <dbReference type="ARBA" id="ARBA00074044"/>
    </source>
</evidence>
<evidence type="ECO:0000256" key="4">
    <source>
        <dbReference type="ARBA" id="ARBA00061551"/>
    </source>
</evidence>
<dbReference type="PROSITE" id="PS00211">
    <property type="entry name" value="ABC_TRANSPORTER_1"/>
    <property type="match status" value="1"/>
</dbReference>
<keyword evidence="2" id="KW-0547">Nucleotide-binding</keyword>
<feature type="domain" description="ABC transporter" evidence="6">
    <location>
        <begin position="320"/>
        <end position="536"/>
    </location>
</feature>
<dbReference type="FunFam" id="3.40.50.300:FF:000011">
    <property type="entry name" value="Putative ABC transporter ATP-binding component"/>
    <property type="match status" value="1"/>
</dbReference>
<dbReference type="CDD" id="cd03221">
    <property type="entry name" value="ABCF_EF-3"/>
    <property type="match status" value="2"/>
</dbReference>
<dbReference type="PANTHER" id="PTHR42855">
    <property type="entry name" value="ABC TRANSPORTER ATP-BINDING SUBUNIT"/>
    <property type="match status" value="1"/>
</dbReference>
<protein>
    <recommendedName>
        <fullName evidence="5">Probable ATP-binding protein YbiT</fullName>
    </recommendedName>
</protein>
<evidence type="ECO:0000313" key="8">
    <source>
        <dbReference type="Proteomes" id="UP000537141"/>
    </source>
</evidence>
<gene>
    <name evidence="7" type="ORF">HNQ55_002909</name>
</gene>
<name>A0A7X0TUS2_9GAMM</name>
<dbReference type="FunFam" id="3.40.50.300:FF:000070">
    <property type="entry name" value="Putative ABC transporter ATP-binding component"/>
    <property type="match status" value="1"/>
</dbReference>
<dbReference type="Pfam" id="PF00005">
    <property type="entry name" value="ABC_tran"/>
    <property type="match status" value="2"/>
</dbReference>
<dbReference type="Pfam" id="PF12848">
    <property type="entry name" value="ABC_tran_Xtn"/>
    <property type="match status" value="1"/>
</dbReference>
<keyword evidence="1" id="KW-0677">Repeat</keyword>
<dbReference type="GO" id="GO:0005524">
    <property type="term" value="F:ATP binding"/>
    <property type="evidence" value="ECO:0007669"/>
    <property type="project" value="UniProtKB-KW"/>
</dbReference>
<dbReference type="PROSITE" id="PS50893">
    <property type="entry name" value="ABC_TRANSPORTER_2"/>
    <property type="match status" value="2"/>
</dbReference>
<dbReference type="RefSeq" id="WP_184425442.1">
    <property type="nucleotide sequence ID" value="NZ_AP027362.1"/>
</dbReference>
<dbReference type="AlphaFoldDB" id="A0A7X0TUS2"/>
<dbReference type="SUPFAM" id="SSF52540">
    <property type="entry name" value="P-loop containing nucleoside triphosphate hydrolases"/>
    <property type="match status" value="2"/>
</dbReference>
<dbReference type="InterPro" id="IPR003439">
    <property type="entry name" value="ABC_transporter-like_ATP-bd"/>
</dbReference>
<evidence type="ECO:0000256" key="3">
    <source>
        <dbReference type="ARBA" id="ARBA00022840"/>
    </source>
</evidence>
<evidence type="ECO:0000259" key="6">
    <source>
        <dbReference type="PROSITE" id="PS50893"/>
    </source>
</evidence>
<dbReference type="InterPro" id="IPR003593">
    <property type="entry name" value="AAA+_ATPase"/>
</dbReference>
<dbReference type="NCBIfam" id="NF011646">
    <property type="entry name" value="PRK15064.1"/>
    <property type="match status" value="1"/>
</dbReference>
<feature type="domain" description="ABC transporter" evidence="6">
    <location>
        <begin position="2"/>
        <end position="252"/>
    </location>
</feature>
<dbReference type="InterPro" id="IPR027417">
    <property type="entry name" value="P-loop_NTPase"/>
</dbReference>
<keyword evidence="3" id="KW-0067">ATP-binding</keyword>
<dbReference type="Proteomes" id="UP000537141">
    <property type="component" value="Unassembled WGS sequence"/>
</dbReference>
<keyword evidence="8" id="KW-1185">Reference proteome</keyword>
<sequence>MITTSNITMQFGAEPLFENISAKFGNGNRYGLIGANGCGKSTFMKILTGELTPSAGNVSITAGNKVGTLSQDQFAFEKYSVIDTVIMGDVALWKVKQERDNIYAQAEMSEADGMRVGDLESQFAEMDGYSAESRAGEILLEAGIEESFHYGLMEQVAPGWKLRVLIAQALFANPDILLLDEPTNNLDIHTISWLEGELNKRKCTMIIISHDRHFLNSVCTHMADIDYGELRIYPGNYEFYLAQSGLIREQLLAGNEKKAAEIEELQDFVNRFGANASKAKQASSRAKKMDKIKLDDVKASSRMTPKLSFKSGKKMHRQALELENLSHGFEGDLLFEKGDLLLEAGAKLAIIGENGAGKTTFLRCLTGELAQLTGVVKWSENASIGYCPQDSGHFFDNDLTLMDWMSQWRRPCHNDLTVRGMLGRLLFTEDDANKKARNCSGGEKNRLLFGMLMMQDINVLIMDEPTNHMDIEAIDALNNALKAFEGTLIFVSHDREFVSSLATRIIDIKDNKLVDFQGSLDEYLANEAIKKDIAQKKNGQRKVA</sequence>
<dbReference type="EMBL" id="JACHHU010000028">
    <property type="protein sequence ID" value="MBB6544380.1"/>
    <property type="molecule type" value="Genomic_DNA"/>
</dbReference>
<dbReference type="InterPro" id="IPR051309">
    <property type="entry name" value="ABCF_ATPase"/>
</dbReference>
<evidence type="ECO:0000256" key="2">
    <source>
        <dbReference type="ARBA" id="ARBA00022741"/>
    </source>
</evidence>
<organism evidence="7 8">
    <name type="scientific">Thalassotalea piscium</name>
    <dbReference type="NCBI Taxonomy" id="1230533"/>
    <lineage>
        <taxon>Bacteria</taxon>
        <taxon>Pseudomonadati</taxon>
        <taxon>Pseudomonadota</taxon>
        <taxon>Gammaproteobacteria</taxon>
        <taxon>Alteromonadales</taxon>
        <taxon>Colwelliaceae</taxon>
        <taxon>Thalassotalea</taxon>
    </lineage>
</organism>
<dbReference type="InterPro" id="IPR017871">
    <property type="entry name" value="ABC_transporter-like_CS"/>
</dbReference>